<gene>
    <name evidence="2" type="ORF">EST38_g710</name>
</gene>
<accession>A0A4Q2E0G8</accession>
<dbReference type="Proteomes" id="UP000290288">
    <property type="component" value="Unassembled WGS sequence"/>
</dbReference>
<keyword evidence="3" id="KW-1185">Reference proteome</keyword>
<dbReference type="EMBL" id="SDEE01000008">
    <property type="protein sequence ID" value="RXW25164.1"/>
    <property type="molecule type" value="Genomic_DNA"/>
</dbReference>
<protein>
    <submittedName>
        <fullName evidence="2">Uncharacterized protein</fullName>
    </submittedName>
</protein>
<reference evidence="2 3" key="1">
    <citation type="submission" date="2019-01" db="EMBL/GenBank/DDBJ databases">
        <title>Draft genome sequence of Psathyrella aberdarensis IHI B618.</title>
        <authorList>
            <person name="Buettner E."/>
            <person name="Kellner H."/>
        </authorList>
    </citation>
    <scope>NUCLEOTIDE SEQUENCE [LARGE SCALE GENOMIC DNA]</scope>
    <source>
        <strain evidence="2 3">IHI B618</strain>
    </source>
</reference>
<evidence type="ECO:0000256" key="1">
    <source>
        <dbReference type="SAM" id="MobiDB-lite"/>
    </source>
</evidence>
<feature type="compositionally biased region" description="Basic and acidic residues" evidence="1">
    <location>
        <begin position="19"/>
        <end position="33"/>
    </location>
</feature>
<name>A0A4Q2E0G8_9AGAR</name>
<sequence length="189" mass="21744">MGSQLQILDGIDKWRSHDLHRGDGASRSRRDGVHPTSYGFSSRAQGQPGNVTIRVNEKSPSFFFVRKNQLYQYVNDTTIYPVNVHNVTMDRVPPLQLVLGKKPDGLPGGTWRFSGSMLYYDFPGRNDDLMRTNNNPEYLKYFRSQGLFYTCAFPNGGSGVFMFYYLQDMGVDCFPFTLHSFMHEKKKQQ</sequence>
<evidence type="ECO:0000313" key="3">
    <source>
        <dbReference type="Proteomes" id="UP000290288"/>
    </source>
</evidence>
<comment type="caution">
    <text evidence="2">The sequence shown here is derived from an EMBL/GenBank/DDBJ whole genome shotgun (WGS) entry which is preliminary data.</text>
</comment>
<feature type="region of interest" description="Disordered" evidence="1">
    <location>
        <begin position="19"/>
        <end position="50"/>
    </location>
</feature>
<feature type="compositionally biased region" description="Polar residues" evidence="1">
    <location>
        <begin position="38"/>
        <end position="50"/>
    </location>
</feature>
<proteinExistence type="predicted"/>
<organism evidence="2 3">
    <name type="scientific">Candolleomyces aberdarensis</name>
    <dbReference type="NCBI Taxonomy" id="2316362"/>
    <lineage>
        <taxon>Eukaryota</taxon>
        <taxon>Fungi</taxon>
        <taxon>Dikarya</taxon>
        <taxon>Basidiomycota</taxon>
        <taxon>Agaricomycotina</taxon>
        <taxon>Agaricomycetes</taxon>
        <taxon>Agaricomycetidae</taxon>
        <taxon>Agaricales</taxon>
        <taxon>Agaricineae</taxon>
        <taxon>Psathyrellaceae</taxon>
        <taxon>Candolleomyces</taxon>
    </lineage>
</organism>
<dbReference type="AlphaFoldDB" id="A0A4Q2E0G8"/>
<dbReference type="OrthoDB" id="3229881at2759"/>
<evidence type="ECO:0000313" key="2">
    <source>
        <dbReference type="EMBL" id="RXW25164.1"/>
    </source>
</evidence>